<keyword evidence="4" id="KW-1185">Reference proteome</keyword>
<comment type="caution">
    <text evidence="3">The sequence shown here is derived from an EMBL/GenBank/DDBJ whole genome shotgun (WGS) entry which is preliminary data.</text>
</comment>
<feature type="transmembrane region" description="Helical" evidence="2">
    <location>
        <begin position="16"/>
        <end position="34"/>
    </location>
</feature>
<evidence type="ECO:0000313" key="3">
    <source>
        <dbReference type="EMBL" id="TPP57268.1"/>
    </source>
</evidence>
<organism evidence="3 4">
    <name type="scientific">Fasciola gigantica</name>
    <name type="common">Giant liver fluke</name>
    <dbReference type="NCBI Taxonomy" id="46835"/>
    <lineage>
        <taxon>Eukaryota</taxon>
        <taxon>Metazoa</taxon>
        <taxon>Spiralia</taxon>
        <taxon>Lophotrochozoa</taxon>
        <taxon>Platyhelminthes</taxon>
        <taxon>Trematoda</taxon>
        <taxon>Digenea</taxon>
        <taxon>Plagiorchiida</taxon>
        <taxon>Echinostomata</taxon>
        <taxon>Echinostomatoidea</taxon>
        <taxon>Fasciolidae</taxon>
        <taxon>Fasciola</taxon>
    </lineage>
</organism>
<reference evidence="3 4" key="1">
    <citation type="submission" date="2019-04" db="EMBL/GenBank/DDBJ databases">
        <title>Annotation for the trematode Fasciola gigantica.</title>
        <authorList>
            <person name="Choi Y.-J."/>
        </authorList>
    </citation>
    <scope>NUCLEOTIDE SEQUENCE [LARGE SCALE GENOMIC DNA]</scope>
    <source>
        <strain evidence="3">Uganda_cow_1</strain>
    </source>
</reference>
<protein>
    <submittedName>
        <fullName evidence="3">Uncharacterized protein</fullName>
    </submittedName>
</protein>
<dbReference type="EMBL" id="SUNJ01013439">
    <property type="protein sequence ID" value="TPP57268.1"/>
    <property type="molecule type" value="Genomic_DNA"/>
</dbReference>
<gene>
    <name evidence="3" type="ORF">FGIG_01256</name>
</gene>
<name>A0A504YFJ9_FASGI</name>
<proteinExistence type="predicted"/>
<sequence length="532" mass="60102">MISPNRTDFRQRGSRIKLTTVGSLIYSYLIVYTLTRMQITGHVLHLVRDTTVQTPNTDSAQTVSIPYANTIARDDDIETVSKSLSRRRIANITSNITTSKPTTAVHVPFVSQWYTAYSDKGTTTTRTESSSGTRNVAEVNKQKYPTSRRIYSIVHEWERYQHQRQVVLQRQWMQVLRQQKRRQRRLEEYNRHLRHFASILTQQHLNQLRKARTFREFKEIMFDRNTLTTNTIDSDEDHSISSPEDNASHSLIESPLPYPVSGHTIVASASSALEFPGGAGGGIIVNSLRSSRKGSTRESRAIMEPPISISTEHLVTVSAKSKQMGPTQTPSNQRDDSVHHMSTGDEKSRCYATAQLETFYRTDFSHRTHIMRLSTPEHTTVVIPSGFYVRRCGTQIQPVCSYHAQPVPTEIGNENPDLEGMADGTGSDGLSHIDAAGSEGNLRTHWCKNRLCVSPLKLVIHTFSDCACVCPPRDTRCRQLLEGIGQFTPKEIPLPLNGSYILPPCQYGPMDDVHLYHRRCPQPIRRSVGESE</sequence>
<evidence type="ECO:0000256" key="1">
    <source>
        <dbReference type="SAM" id="MobiDB-lite"/>
    </source>
</evidence>
<evidence type="ECO:0000313" key="4">
    <source>
        <dbReference type="Proteomes" id="UP000316759"/>
    </source>
</evidence>
<keyword evidence="2" id="KW-0812">Transmembrane</keyword>
<dbReference type="AlphaFoldDB" id="A0A504YFJ9"/>
<accession>A0A504YFJ9</accession>
<dbReference type="OrthoDB" id="6241716at2759"/>
<feature type="compositionally biased region" description="Basic and acidic residues" evidence="1">
    <location>
        <begin position="333"/>
        <end position="346"/>
    </location>
</feature>
<feature type="compositionally biased region" description="Polar residues" evidence="1">
    <location>
        <begin position="240"/>
        <end position="251"/>
    </location>
</feature>
<feature type="region of interest" description="Disordered" evidence="1">
    <location>
        <begin position="321"/>
        <end position="346"/>
    </location>
</feature>
<dbReference type="Proteomes" id="UP000316759">
    <property type="component" value="Unassembled WGS sequence"/>
</dbReference>
<keyword evidence="2" id="KW-0472">Membrane</keyword>
<evidence type="ECO:0000256" key="2">
    <source>
        <dbReference type="SAM" id="Phobius"/>
    </source>
</evidence>
<feature type="region of interest" description="Disordered" evidence="1">
    <location>
        <begin position="231"/>
        <end position="251"/>
    </location>
</feature>
<feature type="compositionally biased region" description="Polar residues" evidence="1">
    <location>
        <begin position="321"/>
        <end position="332"/>
    </location>
</feature>
<keyword evidence="2" id="KW-1133">Transmembrane helix</keyword>